<keyword evidence="3 7" id="KW-0288">FMN</keyword>
<dbReference type="EC" id="1.1.2.3" evidence="9"/>
<dbReference type="NCBIfam" id="NF008398">
    <property type="entry name" value="PRK11197.1"/>
    <property type="match status" value="1"/>
</dbReference>
<dbReference type="OrthoDB" id="9770452at2"/>
<feature type="binding site" evidence="7">
    <location>
        <position position="110"/>
    </location>
    <ligand>
        <name>FMN</name>
        <dbReference type="ChEBI" id="CHEBI:58210"/>
    </ligand>
</feature>
<feature type="binding site" evidence="7">
    <location>
        <position position="279"/>
    </location>
    <ligand>
        <name>glyoxylate</name>
        <dbReference type="ChEBI" id="CHEBI:36655"/>
    </ligand>
</feature>
<dbReference type="AlphaFoldDB" id="A0A3A1Y0Y8"/>
<dbReference type="PANTHER" id="PTHR10578">
    <property type="entry name" value="S -2-HYDROXY-ACID OXIDASE-RELATED"/>
    <property type="match status" value="1"/>
</dbReference>
<keyword evidence="10" id="KW-1185">Reference proteome</keyword>
<protein>
    <submittedName>
        <fullName evidence="9">Alpha-hydroxy-acid oxidizing enzyme</fullName>
        <ecNumber evidence="9">1.1.2.3</ecNumber>
    </submittedName>
</protein>
<organism evidence="9 10">
    <name type="scientific">Psittacicella hinzii</name>
    <dbReference type="NCBI Taxonomy" id="2028575"/>
    <lineage>
        <taxon>Bacteria</taxon>
        <taxon>Pseudomonadati</taxon>
        <taxon>Pseudomonadota</taxon>
        <taxon>Gammaproteobacteria</taxon>
        <taxon>Pasteurellales</taxon>
        <taxon>Psittacicellaceae</taxon>
        <taxon>Psittacicella</taxon>
    </lineage>
</organism>
<dbReference type="RefSeq" id="WP_119525393.1">
    <property type="nucleotide sequence ID" value="NZ_NRHC01000071.1"/>
</dbReference>
<dbReference type="InterPro" id="IPR013785">
    <property type="entry name" value="Aldolase_TIM"/>
</dbReference>
<comment type="cofactor">
    <cofactor evidence="1">
        <name>FMN</name>
        <dbReference type="ChEBI" id="CHEBI:58210"/>
    </cofactor>
</comment>
<name>A0A3A1Y0Y8_9GAMM</name>
<dbReference type="CDD" id="cd02809">
    <property type="entry name" value="alpha_hydroxyacid_oxid_FMN"/>
    <property type="match status" value="1"/>
</dbReference>
<feature type="binding site" evidence="7">
    <location>
        <position position="277"/>
    </location>
    <ligand>
        <name>FMN</name>
        <dbReference type="ChEBI" id="CHEBI:58210"/>
    </ligand>
</feature>
<dbReference type="GO" id="GO:0004460">
    <property type="term" value="F:L-lactate dehydrogenase (cytochrome) activity"/>
    <property type="evidence" value="ECO:0007669"/>
    <property type="project" value="UniProtKB-EC"/>
</dbReference>
<feature type="binding site" evidence="7">
    <location>
        <begin position="81"/>
        <end position="83"/>
    </location>
    <ligand>
        <name>FMN</name>
        <dbReference type="ChEBI" id="CHEBI:58210"/>
    </ligand>
</feature>
<dbReference type="InterPro" id="IPR000262">
    <property type="entry name" value="FMN-dep_DH"/>
</dbReference>
<feature type="binding site" evidence="7">
    <location>
        <position position="159"/>
    </location>
    <ligand>
        <name>FMN</name>
        <dbReference type="ChEBI" id="CHEBI:58210"/>
    </ligand>
</feature>
<evidence type="ECO:0000256" key="1">
    <source>
        <dbReference type="ARBA" id="ARBA00001917"/>
    </source>
</evidence>
<evidence type="ECO:0000256" key="3">
    <source>
        <dbReference type="ARBA" id="ARBA00022643"/>
    </source>
</evidence>
<keyword evidence="4 9" id="KW-0560">Oxidoreductase</keyword>
<dbReference type="Proteomes" id="UP000265691">
    <property type="component" value="Unassembled WGS sequence"/>
</dbReference>
<dbReference type="InterPro" id="IPR008259">
    <property type="entry name" value="FMN_hydac_DH_AS"/>
</dbReference>
<dbReference type="PIRSF" id="PIRSF000138">
    <property type="entry name" value="Al-hdrx_acd_dh"/>
    <property type="match status" value="1"/>
</dbReference>
<evidence type="ECO:0000256" key="7">
    <source>
        <dbReference type="PIRSR" id="PIRSR000138-2"/>
    </source>
</evidence>
<dbReference type="PROSITE" id="PS00557">
    <property type="entry name" value="FMN_HYDROXY_ACID_DH_1"/>
    <property type="match status" value="1"/>
</dbReference>
<dbReference type="Pfam" id="PF01070">
    <property type="entry name" value="FMN_dh"/>
    <property type="match status" value="1"/>
</dbReference>
<sequence>MASLDKMTSIADLKKVAKCKVPRMFFQYVDSGSWTQSTYAHNYDDFSPILFRQKVLVDMDNRSLATKMVGQDVRMPIAVAPTGFTGMVRANGEMLAAKACENFGVPYTLSTMSICSIEDVRSATSAPFWFQLYVMRDRGFIEDLINRAKAAHCGALVLTADLQIVGQRHCDIKNGLSAPPKPTVANILNLMTKPSWCLGMAKTKRRSFGNILGHAKGVDNMDDFFGWVKSQFDPTLSWKDVEWIKNLWGGKLIIKGILDPEDARLAYEHGADAVVVSNHGGRQLDFTASSIQMLPSIVEAVGDKLEVFLDGGIYTGQNALKAYALGAKGVFIGRPHLWGLGAFGQEGVEKALDILYKEMDLSMAFCGKTNILDVDKEILLPGTYPEAKWK</sequence>
<feature type="binding site" evidence="7">
    <location>
        <position position="255"/>
    </location>
    <ligand>
        <name>FMN</name>
        <dbReference type="ChEBI" id="CHEBI:58210"/>
    </ligand>
</feature>
<evidence type="ECO:0000313" key="9">
    <source>
        <dbReference type="EMBL" id="RIY32012.1"/>
    </source>
</evidence>
<feature type="binding site" evidence="7">
    <location>
        <begin position="333"/>
        <end position="334"/>
    </location>
    <ligand>
        <name>FMN</name>
        <dbReference type="ChEBI" id="CHEBI:58210"/>
    </ligand>
</feature>
<gene>
    <name evidence="9" type="primary">lldD</name>
    <name evidence="9" type="ORF">CKF54_05645</name>
</gene>
<feature type="binding site" evidence="7">
    <location>
        <position position="28"/>
    </location>
    <ligand>
        <name>glyoxylate</name>
        <dbReference type="ChEBI" id="CHEBI:36655"/>
    </ligand>
</feature>
<comment type="similarity">
    <text evidence="5">Belongs to the FMN-dependent alpha-hydroxy acid dehydrogenase family.</text>
</comment>
<accession>A0A3A1Y0Y8</accession>
<feature type="binding site" evidence="7">
    <location>
        <position position="282"/>
    </location>
    <ligand>
        <name>glyoxylate</name>
        <dbReference type="ChEBI" id="CHEBI:36655"/>
    </ligand>
</feature>
<dbReference type="SUPFAM" id="SSF51395">
    <property type="entry name" value="FMN-linked oxidoreductases"/>
    <property type="match status" value="1"/>
</dbReference>
<evidence type="ECO:0000313" key="10">
    <source>
        <dbReference type="Proteomes" id="UP000265691"/>
    </source>
</evidence>
<dbReference type="PANTHER" id="PTHR10578:SF107">
    <property type="entry name" value="2-HYDROXYACID OXIDASE 1"/>
    <property type="match status" value="1"/>
</dbReference>
<dbReference type="EMBL" id="NRHC01000071">
    <property type="protein sequence ID" value="RIY32012.1"/>
    <property type="molecule type" value="Genomic_DNA"/>
</dbReference>
<feature type="binding site" evidence="7">
    <location>
        <position position="168"/>
    </location>
    <ligand>
        <name>glyoxylate</name>
        <dbReference type="ChEBI" id="CHEBI:36655"/>
    </ligand>
</feature>
<feature type="domain" description="FMN hydroxy acid dehydrogenase" evidence="8">
    <location>
        <begin position="2"/>
        <end position="384"/>
    </location>
</feature>
<evidence type="ECO:0000259" key="8">
    <source>
        <dbReference type="PROSITE" id="PS51349"/>
    </source>
</evidence>
<evidence type="ECO:0000256" key="6">
    <source>
        <dbReference type="PIRSR" id="PIRSR000138-1"/>
    </source>
</evidence>
<evidence type="ECO:0000256" key="5">
    <source>
        <dbReference type="ARBA" id="ARBA00024042"/>
    </source>
</evidence>
<comment type="caution">
    <text evidence="9">The sequence shown here is derived from an EMBL/GenBank/DDBJ whole genome shotgun (WGS) entry which is preliminary data.</text>
</comment>
<dbReference type="InterPro" id="IPR012133">
    <property type="entry name" value="Alpha-hydoxy_acid_DH_FMN"/>
</dbReference>
<feature type="active site" description="Proton acceptor" evidence="6">
    <location>
        <position position="279"/>
    </location>
</feature>
<dbReference type="Gene3D" id="3.20.20.70">
    <property type="entry name" value="Aldolase class I"/>
    <property type="match status" value="1"/>
</dbReference>
<reference evidence="9 10" key="1">
    <citation type="submission" date="2017-08" db="EMBL/GenBank/DDBJ databases">
        <title>Reclassification of Bisgaard taxon 37 and 44.</title>
        <authorList>
            <person name="Christensen H."/>
        </authorList>
    </citation>
    <scope>NUCLEOTIDE SEQUENCE [LARGE SCALE GENOMIC DNA]</scope>
    <source>
        <strain evidence="9 10">B96_3</strain>
    </source>
</reference>
<dbReference type="GO" id="GO:0005886">
    <property type="term" value="C:plasma membrane"/>
    <property type="evidence" value="ECO:0007669"/>
    <property type="project" value="TreeGrafter"/>
</dbReference>
<dbReference type="InterPro" id="IPR037396">
    <property type="entry name" value="FMN_HAD"/>
</dbReference>
<evidence type="ECO:0000256" key="2">
    <source>
        <dbReference type="ARBA" id="ARBA00022630"/>
    </source>
</evidence>
<feature type="binding site" evidence="7">
    <location>
        <position position="133"/>
    </location>
    <ligand>
        <name>glyoxylate</name>
        <dbReference type="ChEBI" id="CHEBI:36655"/>
    </ligand>
</feature>
<dbReference type="GO" id="GO:0010181">
    <property type="term" value="F:FMN binding"/>
    <property type="evidence" value="ECO:0007669"/>
    <property type="project" value="InterPro"/>
</dbReference>
<dbReference type="GO" id="GO:0009060">
    <property type="term" value="P:aerobic respiration"/>
    <property type="evidence" value="ECO:0007669"/>
    <property type="project" value="TreeGrafter"/>
</dbReference>
<dbReference type="GO" id="GO:0004459">
    <property type="term" value="F:L-lactate dehydrogenase (NAD+) activity"/>
    <property type="evidence" value="ECO:0007669"/>
    <property type="project" value="TreeGrafter"/>
</dbReference>
<keyword evidence="2 7" id="KW-0285">Flavoprotein</keyword>
<dbReference type="PROSITE" id="PS51349">
    <property type="entry name" value="FMN_HYDROXY_ACID_DH_2"/>
    <property type="match status" value="1"/>
</dbReference>
<proteinExistence type="inferred from homology"/>
<evidence type="ECO:0000256" key="4">
    <source>
        <dbReference type="ARBA" id="ARBA00023002"/>
    </source>
</evidence>
<dbReference type="FunFam" id="3.20.20.70:FF:000029">
    <property type="entry name" value="L-lactate dehydrogenase"/>
    <property type="match status" value="1"/>
</dbReference>
<feature type="binding site" evidence="7">
    <location>
        <position position="131"/>
    </location>
    <ligand>
        <name>FMN</name>
        <dbReference type="ChEBI" id="CHEBI:58210"/>
    </ligand>
</feature>